<keyword evidence="3" id="KW-1185">Reference proteome</keyword>
<evidence type="ECO:0000256" key="1">
    <source>
        <dbReference type="SAM" id="MobiDB-lite"/>
    </source>
</evidence>
<reference evidence="2 3" key="1">
    <citation type="submission" date="2017-12" db="EMBL/GenBank/DDBJ databases">
        <title>Comparative genomics of Botrytis spp.</title>
        <authorList>
            <person name="Valero-Jimenez C.A."/>
            <person name="Tapia P."/>
            <person name="Veloso J."/>
            <person name="Silva-Moreno E."/>
            <person name="Staats M."/>
            <person name="Valdes J.H."/>
            <person name="Van Kan J.A.L."/>
        </authorList>
    </citation>
    <scope>NUCLEOTIDE SEQUENCE [LARGE SCALE GENOMIC DNA]</scope>
    <source>
        <strain evidence="2 3">Be9601</strain>
    </source>
</reference>
<dbReference type="AlphaFoldDB" id="A0A4Z1JPC9"/>
<evidence type="ECO:0000313" key="2">
    <source>
        <dbReference type="EMBL" id="TGO75465.1"/>
    </source>
</evidence>
<name>A0A4Z1JPC9_9HELO</name>
<dbReference type="EMBL" id="PQXM01000210">
    <property type="protein sequence ID" value="TGO75465.1"/>
    <property type="molecule type" value="Genomic_DNA"/>
</dbReference>
<gene>
    <name evidence="2" type="ORF">BELL_0211g00020</name>
</gene>
<dbReference type="Proteomes" id="UP000297229">
    <property type="component" value="Unassembled WGS sequence"/>
</dbReference>
<dbReference type="OrthoDB" id="3510579at2759"/>
<protein>
    <submittedName>
        <fullName evidence="2">Uncharacterized protein</fullName>
    </submittedName>
</protein>
<feature type="region of interest" description="Disordered" evidence="1">
    <location>
        <begin position="1"/>
        <end position="25"/>
    </location>
</feature>
<organism evidence="2 3">
    <name type="scientific">Botrytis elliptica</name>
    <dbReference type="NCBI Taxonomy" id="278938"/>
    <lineage>
        <taxon>Eukaryota</taxon>
        <taxon>Fungi</taxon>
        <taxon>Dikarya</taxon>
        <taxon>Ascomycota</taxon>
        <taxon>Pezizomycotina</taxon>
        <taxon>Leotiomycetes</taxon>
        <taxon>Helotiales</taxon>
        <taxon>Sclerotiniaceae</taxon>
        <taxon>Botrytis</taxon>
    </lineage>
</organism>
<proteinExistence type="predicted"/>
<comment type="caution">
    <text evidence="2">The sequence shown here is derived from an EMBL/GenBank/DDBJ whole genome shotgun (WGS) entry which is preliminary data.</text>
</comment>
<accession>A0A4Z1JPC9</accession>
<sequence length="302" mass="35096">MMIFNKNEASDPLQQSGPSTLPVDDKRKMNTERKDFIELARFLFGDNWKVTKKFLDFVLDHEARSLYDLHLFDLHFMASRTTELLNFGTDLAFAYRTDVSGKNTIGESRYTPMEQQIKEIDVYATLETLILVAEINTPNAGIYELDDSIQKFIAEFRHPDFSKTVRSDHPSAATDINLSTTSPPRLIKLMKIIYDDAQWEYTKLALEWGFERTIHTRTKVTRLHEEGSKIAEEYRRLLTSKNITEEEVNRALRNYLDESCFDINEADVDATLDIVQAWDCYMSRYGDKIAEFLDDVKNVDKD</sequence>
<evidence type="ECO:0000313" key="3">
    <source>
        <dbReference type="Proteomes" id="UP000297229"/>
    </source>
</evidence>